<dbReference type="OrthoDB" id="8678477at2"/>
<dbReference type="CDD" id="cd07012">
    <property type="entry name" value="PBP2_Bug_TTT"/>
    <property type="match status" value="1"/>
</dbReference>
<evidence type="ECO:0000256" key="1">
    <source>
        <dbReference type="ARBA" id="ARBA00006987"/>
    </source>
</evidence>
<gene>
    <name evidence="3" type="ORF">RT97_05490</name>
</gene>
<dbReference type="SUPFAM" id="SSF53850">
    <property type="entry name" value="Periplasmic binding protein-like II"/>
    <property type="match status" value="1"/>
</dbReference>
<dbReference type="EMBL" id="JXQQ01000010">
    <property type="protein sequence ID" value="KIQ35338.1"/>
    <property type="molecule type" value="Genomic_DNA"/>
</dbReference>
<sequence>MRTKWLRPLLCSVPLSFTALCAQANDFPTKPIHLVVGFAPGGASDIVARLLQPELQKRLGQPIVIDNRPGANGNIANEVVARAEPDGYTLLLGNPGPLVFNPFLYKQVPVDPAKAFAPVTQITESPMVIVVPAKSPLNSVADLVSRAKSKAGGLSYGSAGNGSSMHLAGATLQMRTGASLVHVPYKGSGPAITDLLGGQLDFMPDSRSTTMPFIRDGRLRPLAVTGDRRVADLPDVPTVAEAGVPNFKVTTWLGIVAPAGTPQPVVKRLHEAFSHALKQPAVKSRLEELGTYVLGSTPEAFARAMDQERQEARLLVQQTGMKIE</sequence>
<feature type="chain" id="PRO_5002216687" evidence="2">
    <location>
        <begin position="25"/>
        <end position="324"/>
    </location>
</feature>
<dbReference type="Proteomes" id="UP000032067">
    <property type="component" value="Unassembled WGS sequence"/>
</dbReference>
<evidence type="ECO:0000313" key="4">
    <source>
        <dbReference type="Proteomes" id="UP000032067"/>
    </source>
</evidence>
<dbReference type="PANTHER" id="PTHR42928:SF5">
    <property type="entry name" value="BLR1237 PROTEIN"/>
    <property type="match status" value="1"/>
</dbReference>
<dbReference type="InterPro" id="IPR005064">
    <property type="entry name" value="BUG"/>
</dbReference>
<keyword evidence="2" id="KW-0732">Signal</keyword>
<reference evidence="3 4" key="1">
    <citation type="submission" date="2014-12" db="EMBL/GenBank/DDBJ databases">
        <title>16Stimator: statistical estimation of ribosomal gene copy numbers from draft genome assemblies.</title>
        <authorList>
            <person name="Perisin M.A."/>
            <person name="Vetter M."/>
            <person name="Gilbert J.A."/>
            <person name="Bergelson J."/>
        </authorList>
    </citation>
    <scope>NUCLEOTIDE SEQUENCE [LARGE SCALE GENOMIC DNA]</scope>
    <source>
        <strain evidence="3 4">MEDvA23</strain>
    </source>
</reference>
<accession>A0A0D0M110</accession>
<dbReference type="Gene3D" id="3.40.190.10">
    <property type="entry name" value="Periplasmic binding protein-like II"/>
    <property type="match status" value="1"/>
</dbReference>
<feature type="signal peptide" evidence="2">
    <location>
        <begin position="1"/>
        <end position="24"/>
    </location>
</feature>
<organism evidence="3 4">
    <name type="scientific">Variovorax paradoxus</name>
    <dbReference type="NCBI Taxonomy" id="34073"/>
    <lineage>
        <taxon>Bacteria</taxon>
        <taxon>Pseudomonadati</taxon>
        <taxon>Pseudomonadota</taxon>
        <taxon>Betaproteobacteria</taxon>
        <taxon>Burkholderiales</taxon>
        <taxon>Comamonadaceae</taxon>
        <taxon>Variovorax</taxon>
    </lineage>
</organism>
<evidence type="ECO:0000313" key="3">
    <source>
        <dbReference type="EMBL" id="KIQ35338.1"/>
    </source>
</evidence>
<dbReference type="InterPro" id="IPR042100">
    <property type="entry name" value="Bug_dom1"/>
</dbReference>
<dbReference type="AlphaFoldDB" id="A0A0D0M110"/>
<name>A0A0D0M110_VARPD</name>
<proteinExistence type="inferred from homology"/>
<dbReference type="Pfam" id="PF03401">
    <property type="entry name" value="TctC"/>
    <property type="match status" value="1"/>
</dbReference>
<evidence type="ECO:0000256" key="2">
    <source>
        <dbReference type="SAM" id="SignalP"/>
    </source>
</evidence>
<dbReference type="PANTHER" id="PTHR42928">
    <property type="entry name" value="TRICARBOXYLATE-BINDING PROTEIN"/>
    <property type="match status" value="1"/>
</dbReference>
<dbReference type="Gene3D" id="3.40.190.150">
    <property type="entry name" value="Bordetella uptake gene, domain 1"/>
    <property type="match status" value="1"/>
</dbReference>
<comment type="caution">
    <text evidence="3">The sequence shown here is derived from an EMBL/GenBank/DDBJ whole genome shotgun (WGS) entry which is preliminary data.</text>
</comment>
<dbReference type="PIRSF" id="PIRSF017082">
    <property type="entry name" value="YflP"/>
    <property type="match status" value="1"/>
</dbReference>
<protein>
    <submittedName>
        <fullName evidence="3">ABC transporter substrate-binding protein</fullName>
    </submittedName>
</protein>
<comment type="similarity">
    <text evidence="1">Belongs to the UPF0065 (bug) family.</text>
</comment>